<reference evidence="1 2" key="1">
    <citation type="submission" date="2023-08" db="EMBL/GenBank/DDBJ databases">
        <title>Implementing the SeqCode for naming new Mesorhizobium species isolated from Vachellia karroo root nodules.</title>
        <authorList>
            <person name="Van Lill M."/>
        </authorList>
    </citation>
    <scope>NUCLEOTIDE SEQUENCE [LARGE SCALE GENOMIC DNA]</scope>
    <source>
        <strain evidence="1 2">VK4B</strain>
    </source>
</reference>
<keyword evidence="2" id="KW-1185">Reference proteome</keyword>
<proteinExistence type="predicted"/>
<evidence type="ECO:0000313" key="2">
    <source>
        <dbReference type="Proteomes" id="UP001276564"/>
    </source>
</evidence>
<organism evidence="1 2">
    <name type="scientific">Mesorhizobium abyssinicae</name>
    <dbReference type="NCBI Taxonomy" id="1209958"/>
    <lineage>
        <taxon>Bacteria</taxon>
        <taxon>Pseudomonadati</taxon>
        <taxon>Pseudomonadota</taxon>
        <taxon>Alphaproteobacteria</taxon>
        <taxon>Hyphomicrobiales</taxon>
        <taxon>Phyllobacteriaceae</taxon>
        <taxon>Mesorhizobium</taxon>
    </lineage>
</organism>
<dbReference type="Proteomes" id="UP001276564">
    <property type="component" value="Unassembled WGS sequence"/>
</dbReference>
<name>A0ABU5AWV4_9HYPH</name>
<comment type="caution">
    <text evidence="1">The sequence shown here is derived from an EMBL/GenBank/DDBJ whole genome shotgun (WGS) entry which is preliminary data.</text>
</comment>
<accession>A0ABU5AWV4</accession>
<protein>
    <submittedName>
        <fullName evidence="1">Uncharacterized protein</fullName>
    </submittedName>
</protein>
<dbReference type="RefSeq" id="WP_320322027.1">
    <property type="nucleotide sequence ID" value="NZ_JAVIIP010000025.1"/>
</dbReference>
<evidence type="ECO:0000313" key="1">
    <source>
        <dbReference type="EMBL" id="MDX8541691.1"/>
    </source>
</evidence>
<sequence>MFRVDPKWRETDFDLVIAPQWSSDMPPIGKTGGTLEDLFLTTSSSSSGG</sequence>
<gene>
    <name evidence="1" type="ORF">RFM23_29140</name>
</gene>
<dbReference type="EMBL" id="JAVIIP010000025">
    <property type="protein sequence ID" value="MDX8541691.1"/>
    <property type="molecule type" value="Genomic_DNA"/>
</dbReference>